<evidence type="ECO:0000256" key="2">
    <source>
        <dbReference type="ARBA" id="ARBA00022840"/>
    </source>
</evidence>
<dbReference type="InterPro" id="IPR017871">
    <property type="entry name" value="ABC_transporter-like_CS"/>
</dbReference>
<feature type="domain" description="ABC transporter" evidence="3">
    <location>
        <begin position="37"/>
        <end position="280"/>
    </location>
</feature>
<name>A0A0F9BYA2_9ZZZZ</name>
<dbReference type="PANTHER" id="PTHR43790:SF4">
    <property type="entry name" value="GUANOSINE IMPORT ATP-BINDING PROTEIN NUPO"/>
    <property type="match status" value="1"/>
</dbReference>
<sequence length="285" mass="31855">RPDASEEILIGMMFSRKLPKLQKIQKIDHKIEDGPVLKLTDIETHSEGNTVSLKKINLEIFSGEIVGVAGVSGNGQKELGDVILGMDKSAAGEKFLFGKDFTNRTIGEIRRYGVGFIPENPLSMASAPFMTVLENMVLTDTRRYSRHGGFKIDWQAVKTDYQMTQEELGFKFPFYNMPKSLSGGNLQKMVIVREMTHDPRLLIALYITRGLDAQSTIAVHRALLQSREKKAGVLLISEDLEELFTLSDRLIVLFKGEIVDTFKPSETTMYKVGHSMTGAEVHNGD</sequence>
<dbReference type="InterPro" id="IPR050107">
    <property type="entry name" value="ABC_carbohydrate_import_ATPase"/>
</dbReference>
<reference evidence="4" key="1">
    <citation type="journal article" date="2015" name="Nature">
        <title>Complex archaea that bridge the gap between prokaryotes and eukaryotes.</title>
        <authorList>
            <person name="Spang A."/>
            <person name="Saw J.H."/>
            <person name="Jorgensen S.L."/>
            <person name="Zaremba-Niedzwiedzka K."/>
            <person name="Martijn J."/>
            <person name="Lind A.E."/>
            <person name="van Eijk R."/>
            <person name="Schleper C."/>
            <person name="Guy L."/>
            <person name="Ettema T.J."/>
        </authorList>
    </citation>
    <scope>NUCLEOTIDE SEQUENCE</scope>
</reference>
<evidence type="ECO:0000256" key="1">
    <source>
        <dbReference type="ARBA" id="ARBA00022741"/>
    </source>
</evidence>
<feature type="non-terminal residue" evidence="4">
    <location>
        <position position="1"/>
    </location>
</feature>
<dbReference type="InterPro" id="IPR003439">
    <property type="entry name" value="ABC_transporter-like_ATP-bd"/>
</dbReference>
<proteinExistence type="predicted"/>
<keyword evidence="2" id="KW-0067">ATP-binding</keyword>
<evidence type="ECO:0000259" key="3">
    <source>
        <dbReference type="PROSITE" id="PS50893"/>
    </source>
</evidence>
<protein>
    <recommendedName>
        <fullName evidence="3">ABC transporter domain-containing protein</fullName>
    </recommendedName>
</protein>
<keyword evidence="1" id="KW-0547">Nucleotide-binding</keyword>
<dbReference type="Pfam" id="PF00005">
    <property type="entry name" value="ABC_tran"/>
    <property type="match status" value="1"/>
</dbReference>
<dbReference type="PROSITE" id="PS00211">
    <property type="entry name" value="ABC_TRANSPORTER_1"/>
    <property type="match status" value="1"/>
</dbReference>
<dbReference type="GO" id="GO:0016887">
    <property type="term" value="F:ATP hydrolysis activity"/>
    <property type="evidence" value="ECO:0007669"/>
    <property type="project" value="InterPro"/>
</dbReference>
<comment type="caution">
    <text evidence="4">The sequence shown here is derived from an EMBL/GenBank/DDBJ whole genome shotgun (WGS) entry which is preliminary data.</text>
</comment>
<dbReference type="EMBL" id="LAZR01035665">
    <property type="protein sequence ID" value="KKL26910.1"/>
    <property type="molecule type" value="Genomic_DNA"/>
</dbReference>
<gene>
    <name evidence="4" type="ORF">LCGC14_2390530</name>
</gene>
<organism evidence="4">
    <name type="scientific">marine sediment metagenome</name>
    <dbReference type="NCBI Taxonomy" id="412755"/>
    <lineage>
        <taxon>unclassified sequences</taxon>
        <taxon>metagenomes</taxon>
        <taxon>ecological metagenomes</taxon>
    </lineage>
</organism>
<dbReference type="AlphaFoldDB" id="A0A0F9BYA2"/>
<evidence type="ECO:0000313" key="4">
    <source>
        <dbReference type="EMBL" id="KKL26910.1"/>
    </source>
</evidence>
<accession>A0A0F9BYA2</accession>
<dbReference type="Gene3D" id="3.40.50.300">
    <property type="entry name" value="P-loop containing nucleotide triphosphate hydrolases"/>
    <property type="match status" value="1"/>
</dbReference>
<dbReference type="InterPro" id="IPR027417">
    <property type="entry name" value="P-loop_NTPase"/>
</dbReference>
<dbReference type="SUPFAM" id="SSF52540">
    <property type="entry name" value="P-loop containing nucleoside triphosphate hydrolases"/>
    <property type="match status" value="1"/>
</dbReference>
<dbReference type="CDD" id="cd03215">
    <property type="entry name" value="ABC_Carb_Monos_II"/>
    <property type="match status" value="1"/>
</dbReference>
<dbReference type="PANTHER" id="PTHR43790">
    <property type="entry name" value="CARBOHYDRATE TRANSPORT ATP-BINDING PROTEIN MG119-RELATED"/>
    <property type="match status" value="1"/>
</dbReference>
<dbReference type="PROSITE" id="PS50893">
    <property type="entry name" value="ABC_TRANSPORTER_2"/>
    <property type="match status" value="1"/>
</dbReference>
<dbReference type="GO" id="GO:0005524">
    <property type="term" value="F:ATP binding"/>
    <property type="evidence" value="ECO:0007669"/>
    <property type="project" value="UniProtKB-KW"/>
</dbReference>